<organism evidence="3 4">
    <name type="scientific">Vineibacter terrae</name>
    <dbReference type="NCBI Taxonomy" id="2586908"/>
    <lineage>
        <taxon>Bacteria</taxon>
        <taxon>Pseudomonadati</taxon>
        <taxon>Pseudomonadota</taxon>
        <taxon>Alphaproteobacteria</taxon>
        <taxon>Hyphomicrobiales</taxon>
        <taxon>Vineibacter</taxon>
    </lineage>
</organism>
<accession>A0A5C8PQN7</accession>
<reference evidence="3 4" key="1">
    <citation type="submission" date="2019-06" db="EMBL/GenBank/DDBJ databases">
        <title>New taxonomy in bacterial strain CC-CFT640, isolated from vineyard.</title>
        <authorList>
            <person name="Lin S.-Y."/>
            <person name="Tsai C.-F."/>
            <person name="Young C.-C."/>
        </authorList>
    </citation>
    <scope>NUCLEOTIDE SEQUENCE [LARGE SCALE GENOMIC DNA]</scope>
    <source>
        <strain evidence="3 4">CC-CFT640</strain>
    </source>
</reference>
<dbReference type="EMBL" id="VDUZ01000008">
    <property type="protein sequence ID" value="TXL77694.1"/>
    <property type="molecule type" value="Genomic_DNA"/>
</dbReference>
<evidence type="ECO:0000259" key="2">
    <source>
        <dbReference type="Pfam" id="PF01575"/>
    </source>
</evidence>
<protein>
    <recommendedName>
        <fullName evidence="2">MaoC-like domain-containing protein</fullName>
    </recommendedName>
</protein>
<dbReference type="SUPFAM" id="SSF54637">
    <property type="entry name" value="Thioesterase/thiol ester dehydrase-isomerase"/>
    <property type="match status" value="1"/>
</dbReference>
<keyword evidence="4" id="KW-1185">Reference proteome</keyword>
<dbReference type="InterPro" id="IPR002539">
    <property type="entry name" value="MaoC-like_dom"/>
</dbReference>
<dbReference type="OrthoDB" id="9796589at2"/>
<feature type="compositionally biased region" description="Basic residues" evidence="1">
    <location>
        <begin position="16"/>
        <end position="32"/>
    </location>
</feature>
<evidence type="ECO:0000256" key="1">
    <source>
        <dbReference type="SAM" id="MobiDB-lite"/>
    </source>
</evidence>
<evidence type="ECO:0000313" key="4">
    <source>
        <dbReference type="Proteomes" id="UP000321638"/>
    </source>
</evidence>
<evidence type="ECO:0000313" key="3">
    <source>
        <dbReference type="EMBL" id="TXL77694.1"/>
    </source>
</evidence>
<dbReference type="CDD" id="cd03441">
    <property type="entry name" value="R_hydratase_like"/>
    <property type="match status" value="1"/>
</dbReference>
<feature type="region of interest" description="Disordered" evidence="1">
    <location>
        <begin position="1"/>
        <end position="32"/>
    </location>
</feature>
<dbReference type="Pfam" id="PF01575">
    <property type="entry name" value="MaoC_dehydratas"/>
    <property type="match status" value="1"/>
</dbReference>
<feature type="region of interest" description="Disordered" evidence="1">
    <location>
        <begin position="99"/>
        <end position="149"/>
    </location>
</feature>
<dbReference type="Proteomes" id="UP000321638">
    <property type="component" value="Unassembled WGS sequence"/>
</dbReference>
<feature type="domain" description="MaoC-like" evidence="2">
    <location>
        <begin position="168"/>
        <end position="265"/>
    </location>
</feature>
<feature type="region of interest" description="Disordered" evidence="1">
    <location>
        <begin position="54"/>
        <end position="78"/>
    </location>
</feature>
<name>A0A5C8PQN7_9HYPH</name>
<dbReference type="Gene3D" id="3.10.129.10">
    <property type="entry name" value="Hotdog Thioesterase"/>
    <property type="match status" value="1"/>
</dbReference>
<gene>
    <name evidence="3" type="ORF">FHP25_09755</name>
</gene>
<sequence length="288" mass="30666">MQQHRGGIAGASSVLSRHRHAHGRVDRRRLWRHRGRQRPAFACVRHHARRHAALQAVPGRAAARGHGRRAGACLPSQRAQDAEGASSAAARRAACQGGACAGARRRGGGSPGDARADRRQVHPQRQALRRRRAGRSSRAGSTPRRDRAPCPVLAMLTARDLSPGRRFERAGPPMVQAAFNDFGALLGTDAPIHVDPDYGARTVYGGTIAQGMLLLAPVETWLCDLFGREAWHGSGGLKATMLSPARAGERGAMVLTVRSVAAGRATLDLSISRADTLLIAGEVSITLS</sequence>
<proteinExistence type="predicted"/>
<dbReference type="InterPro" id="IPR029069">
    <property type="entry name" value="HotDog_dom_sf"/>
</dbReference>
<dbReference type="AlphaFoldDB" id="A0A5C8PQN7"/>
<comment type="caution">
    <text evidence="3">The sequence shown here is derived from an EMBL/GenBank/DDBJ whole genome shotgun (WGS) entry which is preliminary data.</text>
</comment>